<proteinExistence type="predicted"/>
<evidence type="ECO:0000313" key="1">
    <source>
        <dbReference type="EMBL" id="POB00358.1"/>
    </source>
</evidence>
<dbReference type="EMBL" id="PPTF01000008">
    <property type="protein sequence ID" value="POB00358.1"/>
    <property type="molecule type" value="Genomic_DNA"/>
</dbReference>
<accession>A0A2K4MTL0</accession>
<dbReference type="Proteomes" id="UP000236416">
    <property type="component" value="Unassembled WGS sequence"/>
</dbReference>
<keyword evidence="2" id="KW-1185">Reference proteome</keyword>
<gene>
    <name evidence="1" type="ORF">C2134_01810</name>
</gene>
<dbReference type="RefSeq" id="WP_103317071.1">
    <property type="nucleotide sequence ID" value="NZ_PPTF01000008.1"/>
</dbReference>
<comment type="caution">
    <text evidence="1">The sequence shown here is derived from an EMBL/GenBank/DDBJ whole genome shotgun (WGS) entry which is preliminary data.</text>
</comment>
<dbReference type="AlphaFoldDB" id="A0A2K4MTL0"/>
<protein>
    <submittedName>
        <fullName evidence="1">Uncharacterized protein</fullName>
    </submittedName>
</protein>
<reference evidence="1 2" key="1">
    <citation type="submission" date="2018-01" db="EMBL/GenBank/DDBJ databases">
        <title>Genomic Sequence of Chromobacterium MWU13-2610 from wild cranberry bogs within the Cape Cod National Seashore.</title>
        <authorList>
            <person name="O'Hara-Hanley K."/>
            <person name="Soby S."/>
            <person name="Harrison A."/>
        </authorList>
    </citation>
    <scope>NUCLEOTIDE SEQUENCE [LARGE SCALE GENOMIC DNA]</scope>
    <source>
        <strain evidence="1 2">MWU13-2610</strain>
    </source>
</reference>
<sequence length="149" mass="17109">MKFAALLGKKLKDDDVIEVLETHDMTVVYEFDRTHENMNDLYWSDSKPDGFQFGFDKDQVLYVVFLYITASEGFEPIDASTLDFPIYGTFDEAKNSFEADGISYSQSSGESGSSMYKWWIKGDFGSFTRHYQYQDGSLFRVTLSRKVSA</sequence>
<organism evidence="1 2">
    <name type="scientific">Chromobacterium sinusclupearum</name>
    <dbReference type="NCBI Taxonomy" id="2077146"/>
    <lineage>
        <taxon>Bacteria</taxon>
        <taxon>Pseudomonadati</taxon>
        <taxon>Pseudomonadota</taxon>
        <taxon>Betaproteobacteria</taxon>
        <taxon>Neisseriales</taxon>
        <taxon>Chromobacteriaceae</taxon>
        <taxon>Chromobacterium</taxon>
    </lineage>
</organism>
<evidence type="ECO:0000313" key="2">
    <source>
        <dbReference type="Proteomes" id="UP000236416"/>
    </source>
</evidence>
<name>A0A2K4MTL0_9NEIS</name>